<sequence>MIPIESPAHGIQVIRTDPRSWFDGVVWVDSDPCRLDVCNNRAFGPERTDMGDIVRSQRRVRLGVLALAAAAVTTLLTGSPASAQSSSDGIGCPRWDVVTIASGYGMLENLAFDGRGSMLLSDSSMTAPGAVRTLDPSGARGTLADPVNGPGGLAVAGDDVYFTTGNSAVSGLLHIADGTVDVVNLVSRERRTVAGGLVMPNGLARLGNGDLLTTHNLGTPGLTRIPADRPGSPERVRSDLGTLDGVATDGDRVYLTTSFDPVSELKVLSASDLRGPVRAIPLPGIGPLNVADDLTVGPDGAVYLAYNVAGKVLRVDPVAGTSCEIASGLMLTSAVKFGAGPGWDSRALYAVGFDGAVRKLTPPVG</sequence>
<evidence type="ECO:0000313" key="2">
    <source>
        <dbReference type="EMBL" id="NKT77188.1"/>
    </source>
</evidence>
<dbReference type="EMBL" id="WVBC01000002">
    <property type="protein sequence ID" value="NKT77188.1"/>
    <property type="molecule type" value="Genomic_DNA"/>
</dbReference>
<dbReference type="Gene3D" id="2.120.10.30">
    <property type="entry name" value="TolB, C-terminal domain"/>
    <property type="match status" value="1"/>
</dbReference>
<evidence type="ECO:0000313" key="1">
    <source>
        <dbReference type="EMBL" id="MBM4567747.1"/>
    </source>
</evidence>
<gene>
    <name evidence="1" type="ORF">GS441_20720</name>
    <name evidence="2" type="ORF">GS882_02990</name>
    <name evidence="3" type="ORF">GS947_20305</name>
</gene>
<name>A0A9Q2UIU9_RHOHA</name>
<proteinExistence type="predicted"/>
<accession>A0A9Q2UIU9</accession>
<evidence type="ECO:0000313" key="3">
    <source>
        <dbReference type="EMBL" id="NKW43848.1"/>
    </source>
</evidence>
<evidence type="ECO:0000313" key="4">
    <source>
        <dbReference type="Proteomes" id="UP000603463"/>
    </source>
</evidence>
<dbReference type="EMBL" id="WVDC01000014">
    <property type="protein sequence ID" value="NKW43848.1"/>
    <property type="molecule type" value="Genomic_DNA"/>
</dbReference>
<dbReference type="AlphaFoldDB" id="A0A9Q2UIU9"/>
<reference evidence="2" key="2">
    <citation type="journal article" date="2020" name="Environ. Microbiol.">
        <title>The novel and transferable erm(51) gene confers Macrolides, Lincosamides, and Streptogramins B (MLSB) resistance to clonal Rhodococcus equi in the environment.</title>
        <authorList>
            <person name="Huber L."/>
            <person name="Giguere S."/>
            <person name="Slovis N.M."/>
            <person name="Alvarez-Narvaez S."/>
            <person name="Hart K.A."/>
            <person name="Greiter M."/>
            <person name="Morris E.R.A."/>
            <person name="Cohen N.D."/>
        </authorList>
    </citation>
    <scope>NUCLEOTIDE SEQUENCE</scope>
    <source>
        <strain evidence="2">Lh_116_1</strain>
        <strain evidence="3">Lh_16_1</strain>
    </source>
</reference>
<dbReference type="Proteomes" id="UP000608063">
    <property type="component" value="Unassembled WGS sequence"/>
</dbReference>
<reference evidence="1" key="1">
    <citation type="submission" date="2019-11" db="EMBL/GenBank/DDBJ databases">
        <title>Spread of Macrolides and rifampicin resistant Rhodococcus equi in clinical isolates in the USA.</title>
        <authorList>
            <person name="Alvarez-Narvaez S."/>
            <person name="Huber L."/>
            <person name="Cohen N.D."/>
            <person name="Slovis N."/>
            <person name="Greiter M."/>
            <person name="Giguere S."/>
            <person name="Hart K."/>
        </authorList>
    </citation>
    <scope>NUCLEOTIDE SEQUENCE</scope>
    <source>
        <strain evidence="1">Lh_17</strain>
    </source>
</reference>
<evidence type="ECO:0008006" key="5">
    <source>
        <dbReference type="Google" id="ProtNLM"/>
    </source>
</evidence>
<dbReference type="RefSeq" id="WP_084961067.1">
    <property type="nucleotide sequence ID" value="NZ_CP095477.1"/>
</dbReference>
<dbReference type="InterPro" id="IPR011042">
    <property type="entry name" value="6-blade_b-propeller_TolB-like"/>
</dbReference>
<dbReference type="EMBL" id="WUXR01000013">
    <property type="protein sequence ID" value="MBM4567747.1"/>
    <property type="molecule type" value="Genomic_DNA"/>
</dbReference>
<protein>
    <recommendedName>
        <fullName evidence="5">SMP-30/Gluconolactonase/LRE-like region domain-containing protein</fullName>
    </recommendedName>
</protein>
<dbReference type="SUPFAM" id="SSF63829">
    <property type="entry name" value="Calcium-dependent phosphotriesterase"/>
    <property type="match status" value="1"/>
</dbReference>
<organism evidence="2 4">
    <name type="scientific">Rhodococcus hoagii</name>
    <name type="common">Corynebacterium equii</name>
    <dbReference type="NCBI Taxonomy" id="43767"/>
    <lineage>
        <taxon>Bacteria</taxon>
        <taxon>Bacillati</taxon>
        <taxon>Actinomycetota</taxon>
        <taxon>Actinomycetes</taxon>
        <taxon>Mycobacteriales</taxon>
        <taxon>Nocardiaceae</taxon>
        <taxon>Prescottella</taxon>
    </lineage>
</organism>
<comment type="caution">
    <text evidence="2">The sequence shown here is derived from an EMBL/GenBank/DDBJ whole genome shotgun (WGS) entry which is preliminary data.</text>
</comment>
<dbReference type="Proteomes" id="UP000603463">
    <property type="component" value="Unassembled WGS sequence"/>
</dbReference>
<dbReference type="Proteomes" id="UP000808906">
    <property type="component" value="Unassembled WGS sequence"/>
</dbReference>